<evidence type="ECO:0000259" key="3">
    <source>
        <dbReference type="PROSITE" id="PS50893"/>
    </source>
</evidence>
<keyword evidence="5" id="KW-1185">Reference proteome</keyword>
<dbReference type="GO" id="GO:0005524">
    <property type="term" value="F:ATP binding"/>
    <property type="evidence" value="ECO:0007669"/>
    <property type="project" value="UniProtKB-KW"/>
</dbReference>
<feature type="domain" description="ABC transporter" evidence="3">
    <location>
        <begin position="48"/>
        <end position="247"/>
    </location>
</feature>
<dbReference type="InterPro" id="IPR027417">
    <property type="entry name" value="P-loop_NTPase"/>
</dbReference>
<sequence>MVVLVQGGVALALLRSGAPAHVLLGSVAVLEATAPLAAAARHWAEVRGSVRRVREALAAPAAPAPVPVEPPRGRVGVVGPSGAGKSTYLRALAAHPAAKGVLDDAHVFHATVEANVRLARPGATRAELDRVAALVDLDVPWDTVVGEDGDALSGGQRRRLLLARALLARPGVLLLDEPVEGLAVGHGDAVLDRVLAAAGDVVLVTHRLAPLVDFDLVLVFEGGAVTRRGTHAELVAEPGYYRNRWLAERAAVPSTVE</sequence>
<dbReference type="KEGG" id="ssyi:EKG83_04130"/>
<dbReference type="PANTHER" id="PTHR24221:SF654">
    <property type="entry name" value="ATP-BINDING CASSETTE SUB-FAMILY B MEMBER 6"/>
    <property type="match status" value="1"/>
</dbReference>
<dbReference type="Pfam" id="PF00005">
    <property type="entry name" value="ABC_tran"/>
    <property type="match status" value="1"/>
</dbReference>
<proteinExistence type="predicted"/>
<dbReference type="Gene3D" id="3.40.50.300">
    <property type="entry name" value="P-loop containing nucleotide triphosphate hydrolases"/>
    <property type="match status" value="1"/>
</dbReference>
<evidence type="ECO:0000256" key="2">
    <source>
        <dbReference type="ARBA" id="ARBA00022840"/>
    </source>
</evidence>
<dbReference type="AlphaFoldDB" id="A0A5Q0GS09"/>
<evidence type="ECO:0000313" key="5">
    <source>
        <dbReference type="Proteomes" id="UP000325787"/>
    </source>
</evidence>
<dbReference type="GO" id="GO:0016887">
    <property type="term" value="F:ATP hydrolysis activity"/>
    <property type="evidence" value="ECO:0007669"/>
    <property type="project" value="InterPro"/>
</dbReference>
<dbReference type="InterPro" id="IPR039421">
    <property type="entry name" value="Type_1_exporter"/>
</dbReference>
<dbReference type="InterPro" id="IPR003593">
    <property type="entry name" value="AAA+_ATPase"/>
</dbReference>
<gene>
    <name evidence="4" type="ORF">EKG83_04130</name>
</gene>
<dbReference type="PANTHER" id="PTHR24221">
    <property type="entry name" value="ATP-BINDING CASSETTE SUB-FAMILY B"/>
    <property type="match status" value="1"/>
</dbReference>
<dbReference type="EMBL" id="CP034550">
    <property type="protein sequence ID" value="QFZ16759.1"/>
    <property type="molecule type" value="Genomic_DNA"/>
</dbReference>
<evidence type="ECO:0000256" key="1">
    <source>
        <dbReference type="ARBA" id="ARBA00022741"/>
    </source>
</evidence>
<dbReference type="SMART" id="SM00382">
    <property type="entry name" value="AAA"/>
    <property type="match status" value="1"/>
</dbReference>
<dbReference type="PROSITE" id="PS50893">
    <property type="entry name" value="ABC_TRANSPORTER_2"/>
    <property type="match status" value="1"/>
</dbReference>
<dbReference type="Proteomes" id="UP000325787">
    <property type="component" value="Chromosome"/>
</dbReference>
<evidence type="ECO:0000313" key="4">
    <source>
        <dbReference type="EMBL" id="QFZ16759.1"/>
    </source>
</evidence>
<name>A0A5Q0GS09_SACSY</name>
<accession>A0A5Q0GS09</accession>
<keyword evidence="2 4" id="KW-0067">ATP-binding</keyword>
<dbReference type="InterPro" id="IPR003439">
    <property type="entry name" value="ABC_transporter-like_ATP-bd"/>
</dbReference>
<protein>
    <submittedName>
        <fullName evidence="4">ABC transporter ATP-binding protein</fullName>
    </submittedName>
</protein>
<reference evidence="5" key="1">
    <citation type="journal article" date="2021" name="Curr. Microbiol.">
        <title>Complete genome of nocamycin-producing strain Saccharothrix syringae NRRL B-16468 reveals the biosynthetic potential for secondary metabolites.</title>
        <authorList>
            <person name="Mo X."/>
            <person name="Yang S."/>
        </authorList>
    </citation>
    <scope>NUCLEOTIDE SEQUENCE [LARGE SCALE GENOMIC DNA]</scope>
    <source>
        <strain evidence="5">ATCC 51364 / DSM 43886 / JCM 6844 / KCTC 9398 / NBRC 14523 / NRRL B-16468 / INA 2240</strain>
    </source>
</reference>
<organism evidence="4 5">
    <name type="scientific">Saccharothrix syringae</name>
    <name type="common">Nocardiopsis syringae</name>
    <dbReference type="NCBI Taxonomy" id="103733"/>
    <lineage>
        <taxon>Bacteria</taxon>
        <taxon>Bacillati</taxon>
        <taxon>Actinomycetota</taxon>
        <taxon>Actinomycetes</taxon>
        <taxon>Pseudonocardiales</taxon>
        <taxon>Pseudonocardiaceae</taxon>
        <taxon>Saccharothrix</taxon>
    </lineage>
</organism>
<dbReference type="SUPFAM" id="SSF52540">
    <property type="entry name" value="P-loop containing nucleoside triphosphate hydrolases"/>
    <property type="match status" value="1"/>
</dbReference>
<dbReference type="InterPro" id="IPR017871">
    <property type="entry name" value="ABC_transporter-like_CS"/>
</dbReference>
<dbReference type="GO" id="GO:0042626">
    <property type="term" value="F:ATPase-coupled transmembrane transporter activity"/>
    <property type="evidence" value="ECO:0007669"/>
    <property type="project" value="TreeGrafter"/>
</dbReference>
<keyword evidence="1" id="KW-0547">Nucleotide-binding</keyword>
<dbReference type="PROSITE" id="PS00211">
    <property type="entry name" value="ABC_TRANSPORTER_1"/>
    <property type="match status" value="1"/>
</dbReference>